<dbReference type="InterPro" id="IPR029052">
    <property type="entry name" value="Metallo-depent_PP-like"/>
</dbReference>
<dbReference type="PANTHER" id="PTHR11575">
    <property type="entry name" value="5'-NUCLEOTIDASE-RELATED"/>
    <property type="match status" value="1"/>
</dbReference>
<dbReference type="GO" id="GO:0009166">
    <property type="term" value="P:nucleotide catabolic process"/>
    <property type="evidence" value="ECO:0007669"/>
    <property type="project" value="InterPro"/>
</dbReference>
<dbReference type="RefSeq" id="WP_126400686.1">
    <property type="nucleotide sequence ID" value="NZ_AP018907.1"/>
</dbReference>
<evidence type="ECO:0000259" key="3">
    <source>
        <dbReference type="Pfam" id="PF00149"/>
    </source>
</evidence>
<reference evidence="5 6" key="1">
    <citation type="submission" date="2018-08" db="EMBL/GenBank/DDBJ databases">
        <title>Complete genome sequencing of Blastochloris tepida GI.</title>
        <authorList>
            <person name="Tsukatani Y."/>
            <person name="Mori H."/>
        </authorList>
    </citation>
    <scope>NUCLEOTIDE SEQUENCE [LARGE SCALE GENOMIC DNA]</scope>
    <source>
        <strain evidence="5 6">GI</strain>
    </source>
</reference>
<dbReference type="OrthoDB" id="9803927at2"/>
<dbReference type="AlphaFoldDB" id="A0A348G242"/>
<evidence type="ECO:0000313" key="5">
    <source>
        <dbReference type="EMBL" id="BBF93625.1"/>
    </source>
</evidence>
<evidence type="ECO:0000256" key="1">
    <source>
        <dbReference type="ARBA" id="ARBA00022729"/>
    </source>
</evidence>
<dbReference type="GO" id="GO:0016787">
    <property type="term" value="F:hydrolase activity"/>
    <property type="evidence" value="ECO:0007669"/>
    <property type="project" value="UniProtKB-KW"/>
</dbReference>
<dbReference type="GO" id="GO:0000166">
    <property type="term" value="F:nucleotide binding"/>
    <property type="evidence" value="ECO:0007669"/>
    <property type="project" value="UniProtKB-KW"/>
</dbReference>
<gene>
    <name evidence="5" type="ORF">BLTE_23100</name>
</gene>
<keyword evidence="2" id="KW-0378">Hydrolase</keyword>
<dbReference type="Gene3D" id="3.60.21.10">
    <property type="match status" value="1"/>
</dbReference>
<dbReference type="EMBL" id="AP018907">
    <property type="protein sequence ID" value="BBF93625.1"/>
    <property type="molecule type" value="Genomic_DNA"/>
</dbReference>
<organism evidence="5 6">
    <name type="scientific">Blastochloris tepida</name>
    <dbReference type="NCBI Taxonomy" id="2233851"/>
    <lineage>
        <taxon>Bacteria</taxon>
        <taxon>Pseudomonadati</taxon>
        <taxon>Pseudomonadota</taxon>
        <taxon>Alphaproteobacteria</taxon>
        <taxon>Hyphomicrobiales</taxon>
        <taxon>Blastochloridaceae</taxon>
        <taxon>Blastochloris</taxon>
    </lineage>
</organism>
<dbReference type="PRINTS" id="PR01607">
    <property type="entry name" value="APYRASEFAMLY"/>
</dbReference>
<evidence type="ECO:0000259" key="4">
    <source>
        <dbReference type="Pfam" id="PF02872"/>
    </source>
</evidence>
<dbReference type="SUPFAM" id="SSF56300">
    <property type="entry name" value="Metallo-dependent phosphatases"/>
    <property type="match status" value="1"/>
</dbReference>
<comment type="similarity">
    <text evidence="2">Belongs to the 5'-nucleotidase family.</text>
</comment>
<feature type="domain" description="5'-Nucleotidase C-terminal" evidence="4">
    <location>
        <begin position="317"/>
        <end position="461"/>
    </location>
</feature>
<keyword evidence="2" id="KW-0547">Nucleotide-binding</keyword>
<dbReference type="InterPro" id="IPR036907">
    <property type="entry name" value="5'-Nucleotdase_C_sf"/>
</dbReference>
<evidence type="ECO:0000256" key="2">
    <source>
        <dbReference type="RuleBase" id="RU362119"/>
    </source>
</evidence>
<name>A0A348G242_9HYPH</name>
<dbReference type="SUPFAM" id="SSF55816">
    <property type="entry name" value="5'-nucleotidase (syn. UDP-sugar hydrolase), C-terminal domain"/>
    <property type="match status" value="1"/>
</dbReference>
<dbReference type="InterPro" id="IPR004843">
    <property type="entry name" value="Calcineurin-like_PHP"/>
</dbReference>
<dbReference type="InterPro" id="IPR006179">
    <property type="entry name" value="5_nucleotidase/apyrase"/>
</dbReference>
<evidence type="ECO:0000313" key="6">
    <source>
        <dbReference type="Proteomes" id="UP000266934"/>
    </source>
</evidence>
<keyword evidence="1" id="KW-0732">Signal</keyword>
<dbReference type="Proteomes" id="UP000266934">
    <property type="component" value="Chromosome"/>
</dbReference>
<dbReference type="PANTHER" id="PTHR11575:SF24">
    <property type="entry name" value="5'-NUCLEOTIDASE"/>
    <property type="match status" value="1"/>
</dbReference>
<protein>
    <submittedName>
        <fullName evidence="5">Multifunctional 2',3'-cyclic-nucleotide 2'-phosphodiesterase/5'-nucleotidase/3'-nucleotidase</fullName>
    </submittedName>
</protein>
<dbReference type="KEGG" id="blag:BLTE_23100"/>
<proteinExistence type="inferred from homology"/>
<sequence>MRFVALLFVAVLGWLAPLASFAEARTVNLTLLLMCDMYNLSPQNGRGGYAKVAGVVAAERASGRNVILAHAGDAFSPTMLSGFDQARNVIELLNAIRPDVFVPGNHEYDFGPEVFAQRVSEARFPVVAANLRDRDGRPLAGIEDNRVFEVDGLKVGVVGLTATDSPQKSQPGDLQFADSVEMLRRQAADLRAKGVDLVVALAHANRDIDLKLYASGAADILLSGDDHDLWVQYDGRVAAAEAKQDGEYVIAIDLAVEVEEGAAKRAVTWWPDFRIIDTKGAEAEPQVAALVKAFEAELSQEFDVPLAKVAAPFDSLNATVRTGEAAIGNLFADAIRKASGADAALLNGGGFRGNRRYEAGTEITRRDVLKELPFSNKTVVLEVTGAELRAALEHGLGKLGEASGRFPQVSGLEIAAVGSRPAGQRIVAIRIKGAPLDDAARYRLATNDFLMNGGDGYDMLQAARPLSGARDGKLMIADVMAYLRSLGTLAPKVEGRIAVRDN</sequence>
<feature type="domain" description="Calcineurin-like phosphoesterase" evidence="3">
    <location>
        <begin position="45"/>
        <end position="227"/>
    </location>
</feature>
<dbReference type="Pfam" id="PF00149">
    <property type="entry name" value="Metallophos"/>
    <property type="match status" value="1"/>
</dbReference>
<dbReference type="InterPro" id="IPR008334">
    <property type="entry name" value="5'-Nucleotdase_C"/>
</dbReference>
<dbReference type="Gene3D" id="3.90.780.10">
    <property type="entry name" value="5'-Nucleotidase, C-terminal domain"/>
    <property type="match status" value="1"/>
</dbReference>
<dbReference type="Pfam" id="PF02872">
    <property type="entry name" value="5_nucleotid_C"/>
    <property type="match status" value="1"/>
</dbReference>
<keyword evidence="6" id="KW-1185">Reference proteome</keyword>
<accession>A0A348G242</accession>